<dbReference type="GO" id="GO:0008236">
    <property type="term" value="F:serine-type peptidase activity"/>
    <property type="evidence" value="ECO:0007669"/>
    <property type="project" value="UniProtKB-KW"/>
</dbReference>
<dbReference type="AlphaFoldDB" id="A0A7S8CCE4"/>
<evidence type="ECO:0000256" key="2">
    <source>
        <dbReference type="ARBA" id="ARBA00022670"/>
    </source>
</evidence>
<protein>
    <submittedName>
        <fullName evidence="6">Signal peptide peptidase SppA</fullName>
    </submittedName>
</protein>
<organism evidence="6 7">
    <name type="scientific">Mangrovibacillus cuniculi</name>
    <dbReference type="NCBI Taxonomy" id="2593652"/>
    <lineage>
        <taxon>Bacteria</taxon>
        <taxon>Bacillati</taxon>
        <taxon>Bacillota</taxon>
        <taxon>Bacilli</taxon>
        <taxon>Bacillales</taxon>
        <taxon>Bacillaceae</taxon>
        <taxon>Mangrovibacillus</taxon>
    </lineage>
</organism>
<dbReference type="InterPro" id="IPR004635">
    <property type="entry name" value="Pept_S49_SppA"/>
</dbReference>
<evidence type="ECO:0000256" key="3">
    <source>
        <dbReference type="ARBA" id="ARBA00022801"/>
    </source>
</evidence>
<dbReference type="NCBIfam" id="TIGR00706">
    <property type="entry name" value="SppA_dom"/>
    <property type="match status" value="1"/>
</dbReference>
<keyword evidence="2" id="KW-0645">Protease</keyword>
<evidence type="ECO:0000256" key="1">
    <source>
        <dbReference type="ARBA" id="ARBA00008683"/>
    </source>
</evidence>
<comment type="similarity">
    <text evidence="1">Belongs to the peptidase S49 family.</text>
</comment>
<keyword evidence="3" id="KW-0378">Hydrolase</keyword>
<keyword evidence="4" id="KW-0720">Serine protease</keyword>
<name>A0A7S8CCE4_9BACI</name>
<dbReference type="SUPFAM" id="SSF52096">
    <property type="entry name" value="ClpP/crotonase"/>
    <property type="match status" value="1"/>
</dbReference>
<dbReference type="KEGG" id="mcui:G8O30_09740"/>
<evidence type="ECO:0000259" key="5">
    <source>
        <dbReference type="Pfam" id="PF01343"/>
    </source>
</evidence>
<dbReference type="Pfam" id="PF01343">
    <property type="entry name" value="Peptidase_S49"/>
    <property type="match status" value="1"/>
</dbReference>
<feature type="domain" description="Peptidase S49" evidence="5">
    <location>
        <begin position="131"/>
        <end position="281"/>
    </location>
</feature>
<sequence>MNKKRWGALVIAGILLVGSLVTNAVSQSVFSQQSQSFEDLLMNSGDWEQVVIEEGTPTKSIALLTVDGVIQDTNAPSQLFESVSYNHDQFIEQLEHIAESDDFKGAVISVNTPGGGVMESAQIHKKIQEVQKAGKPVYISMGAMAASGGYYIAAPADKIFASQETLTGSLGVIMQSINFEGLAEKYGVDFVTIKSGPYKDIMSSYREMTDEERNILQGMVDRSYDGFVKVISEGRGMSEQDVRRIADGRIYDGYQAKELNLIDEFGYEEDAIQALKKDHNLGDAQVVSLSKGTSFASLFQMGAKKMIGDDLGLVEAIQTFSNPNAPRLMYLYAE</sequence>
<gene>
    <name evidence="6" type="primary">sppA</name>
    <name evidence="6" type="ORF">G8O30_09740</name>
</gene>
<evidence type="ECO:0000313" key="6">
    <source>
        <dbReference type="EMBL" id="QPC47233.1"/>
    </source>
</evidence>
<dbReference type="EMBL" id="CP049742">
    <property type="protein sequence ID" value="QPC47233.1"/>
    <property type="molecule type" value="Genomic_DNA"/>
</dbReference>
<dbReference type="Gene3D" id="3.90.226.10">
    <property type="entry name" value="2-enoyl-CoA Hydratase, Chain A, domain 1"/>
    <property type="match status" value="2"/>
</dbReference>
<dbReference type="GO" id="GO:0006508">
    <property type="term" value="P:proteolysis"/>
    <property type="evidence" value="ECO:0007669"/>
    <property type="project" value="UniProtKB-KW"/>
</dbReference>
<evidence type="ECO:0000256" key="4">
    <source>
        <dbReference type="ARBA" id="ARBA00022825"/>
    </source>
</evidence>
<reference evidence="6 7" key="1">
    <citation type="submission" date="2019-07" db="EMBL/GenBank/DDBJ databases">
        <title>Genome sequence of 2 isolates from Red Sea Mangroves.</title>
        <authorList>
            <person name="Sefrji F."/>
            <person name="Michoud G."/>
            <person name="Merlino G."/>
            <person name="Daffonchio D."/>
        </authorList>
    </citation>
    <scope>NUCLEOTIDE SEQUENCE [LARGE SCALE GENOMIC DNA]</scope>
    <source>
        <strain evidence="6 7">R1DC41</strain>
    </source>
</reference>
<keyword evidence="7" id="KW-1185">Reference proteome</keyword>
<dbReference type="PANTHER" id="PTHR42987">
    <property type="entry name" value="PEPTIDASE S49"/>
    <property type="match status" value="1"/>
</dbReference>
<dbReference type="InterPro" id="IPR029045">
    <property type="entry name" value="ClpP/crotonase-like_dom_sf"/>
</dbReference>
<dbReference type="InterPro" id="IPR047272">
    <property type="entry name" value="S49_SppA_C"/>
</dbReference>
<dbReference type="InterPro" id="IPR002142">
    <property type="entry name" value="Peptidase_S49"/>
</dbReference>
<dbReference type="CDD" id="cd07023">
    <property type="entry name" value="S49_Sppa_N_C"/>
    <property type="match status" value="1"/>
</dbReference>
<dbReference type="PANTHER" id="PTHR42987:SF7">
    <property type="entry name" value="SIGNAL PEPTIDE PEPTIDASE SPPA-RELATED"/>
    <property type="match status" value="1"/>
</dbReference>
<accession>A0A7S8CCE4</accession>
<evidence type="ECO:0000313" key="7">
    <source>
        <dbReference type="Proteomes" id="UP000593626"/>
    </source>
</evidence>
<proteinExistence type="inferred from homology"/>
<dbReference type="Proteomes" id="UP000593626">
    <property type="component" value="Chromosome"/>
</dbReference>
<dbReference type="RefSeq" id="WP_239671898.1">
    <property type="nucleotide sequence ID" value="NZ_CP049742.1"/>
</dbReference>